<evidence type="ECO:0000256" key="1">
    <source>
        <dbReference type="PROSITE-ProRule" id="PRU00047"/>
    </source>
</evidence>
<accession>A0A392NMN9</accession>
<dbReference type="EMBL" id="LXQA010043850">
    <property type="protein sequence ID" value="MCI00644.1"/>
    <property type="molecule type" value="Genomic_DNA"/>
</dbReference>
<dbReference type="PANTHER" id="PTHR31286">
    <property type="entry name" value="GLYCINE-RICH CELL WALL STRUCTURAL PROTEIN 1.8-LIKE"/>
    <property type="match status" value="1"/>
</dbReference>
<sequence>MESWRKVELTKEEEEEGFEADGVEVCEDEVFANSLVGKLWTTNHFNVRIFKQVIVQAWRLKNPVEVQDLNKNLFLFRFSSKKDVDTVIKNGPWSFDRNLLVLKRISGDEQPSDLEMHSSEFWARVYDLPLKLRSNEMAKKLGDLLGSFVDVDNKESSRLGKFLRVKTTIDLRKPLKRGTVIKYQGKSLRVYFKYERLPTFCFVCGKIGHLIKDCEDVEDKDETEFGDIEEKEL</sequence>
<protein>
    <submittedName>
        <fullName evidence="3">Zinc CCHC-type-like protein</fullName>
    </submittedName>
</protein>
<reference evidence="3 4" key="1">
    <citation type="journal article" date="2018" name="Front. Plant Sci.">
        <title>Red Clover (Trifolium pratense) and Zigzag Clover (T. medium) - A Picture of Genomic Similarities and Differences.</title>
        <authorList>
            <person name="Dluhosova J."/>
            <person name="Istvanek J."/>
            <person name="Nedelnik J."/>
            <person name="Repkova J."/>
        </authorList>
    </citation>
    <scope>NUCLEOTIDE SEQUENCE [LARGE SCALE GENOMIC DNA]</scope>
    <source>
        <strain evidence="4">cv. 10/8</strain>
        <tissue evidence="3">Leaf</tissue>
    </source>
</reference>
<evidence type="ECO:0000313" key="4">
    <source>
        <dbReference type="Proteomes" id="UP000265520"/>
    </source>
</evidence>
<keyword evidence="1" id="KW-0863">Zinc-finger</keyword>
<proteinExistence type="predicted"/>
<evidence type="ECO:0000313" key="3">
    <source>
        <dbReference type="EMBL" id="MCI00644.1"/>
    </source>
</evidence>
<dbReference type="GO" id="GO:0003676">
    <property type="term" value="F:nucleic acid binding"/>
    <property type="evidence" value="ECO:0007669"/>
    <property type="project" value="InterPro"/>
</dbReference>
<dbReference type="InterPro" id="IPR040256">
    <property type="entry name" value="At4g02000-like"/>
</dbReference>
<feature type="domain" description="CCHC-type" evidence="2">
    <location>
        <begin position="201"/>
        <end position="216"/>
    </location>
</feature>
<dbReference type="InterPro" id="IPR001878">
    <property type="entry name" value="Znf_CCHC"/>
</dbReference>
<organism evidence="3 4">
    <name type="scientific">Trifolium medium</name>
    <dbReference type="NCBI Taxonomy" id="97028"/>
    <lineage>
        <taxon>Eukaryota</taxon>
        <taxon>Viridiplantae</taxon>
        <taxon>Streptophyta</taxon>
        <taxon>Embryophyta</taxon>
        <taxon>Tracheophyta</taxon>
        <taxon>Spermatophyta</taxon>
        <taxon>Magnoliopsida</taxon>
        <taxon>eudicotyledons</taxon>
        <taxon>Gunneridae</taxon>
        <taxon>Pentapetalae</taxon>
        <taxon>rosids</taxon>
        <taxon>fabids</taxon>
        <taxon>Fabales</taxon>
        <taxon>Fabaceae</taxon>
        <taxon>Papilionoideae</taxon>
        <taxon>50 kb inversion clade</taxon>
        <taxon>NPAAA clade</taxon>
        <taxon>Hologalegina</taxon>
        <taxon>IRL clade</taxon>
        <taxon>Trifolieae</taxon>
        <taxon>Trifolium</taxon>
    </lineage>
</organism>
<dbReference type="AlphaFoldDB" id="A0A392NMN9"/>
<dbReference type="Pfam" id="PF14111">
    <property type="entry name" value="DUF4283"/>
    <property type="match status" value="1"/>
</dbReference>
<dbReference type="GO" id="GO:0008270">
    <property type="term" value="F:zinc ion binding"/>
    <property type="evidence" value="ECO:0007669"/>
    <property type="project" value="UniProtKB-KW"/>
</dbReference>
<dbReference type="SUPFAM" id="SSF57756">
    <property type="entry name" value="Retrovirus zinc finger-like domains"/>
    <property type="match status" value="1"/>
</dbReference>
<dbReference type="InterPro" id="IPR025558">
    <property type="entry name" value="DUF4283"/>
</dbReference>
<dbReference type="Pfam" id="PF14392">
    <property type="entry name" value="zf-CCHC_4"/>
    <property type="match status" value="1"/>
</dbReference>
<dbReference type="PROSITE" id="PS50158">
    <property type="entry name" value="ZF_CCHC"/>
    <property type="match status" value="1"/>
</dbReference>
<evidence type="ECO:0000259" key="2">
    <source>
        <dbReference type="PROSITE" id="PS50158"/>
    </source>
</evidence>
<dbReference type="InterPro" id="IPR025836">
    <property type="entry name" value="Zn_knuckle_CX2CX4HX4C"/>
</dbReference>
<feature type="non-terminal residue" evidence="3">
    <location>
        <position position="233"/>
    </location>
</feature>
<dbReference type="PANTHER" id="PTHR31286:SF167">
    <property type="entry name" value="OS09G0268800 PROTEIN"/>
    <property type="match status" value="1"/>
</dbReference>
<keyword evidence="1" id="KW-0862">Zinc</keyword>
<name>A0A392NMN9_9FABA</name>
<keyword evidence="1" id="KW-0479">Metal-binding</keyword>
<dbReference type="Proteomes" id="UP000265520">
    <property type="component" value="Unassembled WGS sequence"/>
</dbReference>
<dbReference type="InterPro" id="IPR036875">
    <property type="entry name" value="Znf_CCHC_sf"/>
</dbReference>
<comment type="caution">
    <text evidence="3">The sequence shown here is derived from an EMBL/GenBank/DDBJ whole genome shotgun (WGS) entry which is preliminary data.</text>
</comment>
<keyword evidence="4" id="KW-1185">Reference proteome</keyword>